<name>A0A021VU66_9CELL</name>
<dbReference type="AlphaFoldDB" id="A0A021VU66"/>
<keyword evidence="2 5" id="KW-0808">Transferase</keyword>
<dbReference type="GO" id="GO:0006388">
    <property type="term" value="P:tRNA splicing, via endonucleolytic cleavage and ligation"/>
    <property type="evidence" value="ECO:0007669"/>
    <property type="project" value="UniProtKB-UniRule"/>
</dbReference>
<dbReference type="OrthoDB" id="4537997at2"/>
<sequence>MDLVRTSRRISRVLRHAPQPVGLTLDRAGWVSVGDLLDALARHGTTVTRDELEQVVAGNDKQRFELDLTSDRIRARQGHSVPVDLDLDPAVPPAVLFHGTPKGNVAAITREGLVRGARHHVHLSPDRQTAQRVGERRGRAAVLEVDAAGMTREGFVFFVTGNGVWLTDAVPPRFVSVPSER</sequence>
<protein>
    <recommendedName>
        <fullName evidence="5">Probable RNA 2'-phosphotransferase</fullName>
        <ecNumber evidence="5">2.7.1.-</ecNumber>
    </recommendedName>
</protein>
<dbReference type="Gene3D" id="1.10.10.970">
    <property type="entry name" value="RNA 2'-phosphotransferase, Tpt1/KptA family, N-terminal domain"/>
    <property type="match status" value="1"/>
</dbReference>
<dbReference type="RefSeq" id="WP_034227549.1">
    <property type="nucleotide sequence ID" value="NZ_AXCW01000204.1"/>
</dbReference>
<dbReference type="InterPro" id="IPR042081">
    <property type="entry name" value="RNA_2'-PTrans_C"/>
</dbReference>
<evidence type="ECO:0000256" key="2">
    <source>
        <dbReference type="ARBA" id="ARBA00022679"/>
    </source>
</evidence>
<accession>A0A021VU66</accession>
<evidence type="ECO:0000256" key="1">
    <source>
        <dbReference type="ARBA" id="ARBA00009836"/>
    </source>
</evidence>
<proteinExistence type="inferred from homology"/>
<dbReference type="InterPro" id="IPR042080">
    <property type="entry name" value="RNA_2'-PTrans_N"/>
</dbReference>
<gene>
    <name evidence="5" type="primary">kptA</name>
    <name evidence="6" type="ORF">N866_06825</name>
</gene>
<dbReference type="EC" id="2.7.1.-" evidence="5"/>
<evidence type="ECO:0000313" key="7">
    <source>
        <dbReference type="Proteomes" id="UP000019753"/>
    </source>
</evidence>
<dbReference type="InterPro" id="IPR022928">
    <property type="entry name" value="RNA_2'-PTrans_KptA"/>
</dbReference>
<dbReference type="HAMAP" id="MF_00299">
    <property type="entry name" value="KptA"/>
    <property type="match status" value="1"/>
</dbReference>
<evidence type="ECO:0000313" key="6">
    <source>
        <dbReference type="EMBL" id="EYR62612.1"/>
    </source>
</evidence>
<dbReference type="GO" id="GO:0003950">
    <property type="term" value="F:NAD+ poly-ADP-ribosyltransferase activity"/>
    <property type="evidence" value="ECO:0007669"/>
    <property type="project" value="InterPro"/>
</dbReference>
<organism evidence="6 7">
    <name type="scientific">Actinotalea ferrariae CF5-4</name>
    <dbReference type="NCBI Taxonomy" id="948458"/>
    <lineage>
        <taxon>Bacteria</taxon>
        <taxon>Bacillati</taxon>
        <taxon>Actinomycetota</taxon>
        <taxon>Actinomycetes</taxon>
        <taxon>Micrococcales</taxon>
        <taxon>Cellulomonadaceae</taxon>
        <taxon>Actinotalea</taxon>
    </lineage>
</organism>
<dbReference type="Gene3D" id="3.20.170.30">
    <property type="match status" value="1"/>
</dbReference>
<dbReference type="NCBIfam" id="NF002014">
    <property type="entry name" value="PRK00819.1-4"/>
    <property type="match status" value="1"/>
</dbReference>
<dbReference type="GO" id="GO:0000215">
    <property type="term" value="F:tRNA 2'-phosphotransferase activity"/>
    <property type="evidence" value="ECO:0007669"/>
    <property type="project" value="TreeGrafter"/>
</dbReference>
<keyword evidence="3 5" id="KW-0520">NAD</keyword>
<evidence type="ECO:0000256" key="3">
    <source>
        <dbReference type="ARBA" id="ARBA00023027"/>
    </source>
</evidence>
<dbReference type="EMBL" id="AXCW01000204">
    <property type="protein sequence ID" value="EYR62612.1"/>
    <property type="molecule type" value="Genomic_DNA"/>
</dbReference>
<comment type="similarity">
    <text evidence="1 5">Belongs to the KptA/TPT1 family.</text>
</comment>
<dbReference type="Pfam" id="PF01885">
    <property type="entry name" value="PTS_2-RNA"/>
    <property type="match status" value="1"/>
</dbReference>
<evidence type="ECO:0000256" key="4">
    <source>
        <dbReference type="ARBA" id="ARBA00025212"/>
    </source>
</evidence>
<comment type="function">
    <text evidence="4 5">Removes the 2'-phosphate from RNA via an intermediate in which the phosphate is ADP-ribosylated by NAD followed by a presumed transesterification to release the RNA and generate ADP-ribose 1''-2''-cyclic phosphate (APPR&gt;P). May function as an ADP-ribosylase.</text>
</comment>
<dbReference type="PANTHER" id="PTHR12684:SF2">
    <property type="entry name" value="TRNA 2'-PHOSPHOTRANSFERASE 1"/>
    <property type="match status" value="1"/>
</dbReference>
<keyword evidence="7" id="KW-1185">Reference proteome</keyword>
<dbReference type="InterPro" id="IPR002745">
    <property type="entry name" value="Ptrans_KptA/Tpt1"/>
</dbReference>
<comment type="caution">
    <text evidence="6">The sequence shown here is derived from an EMBL/GenBank/DDBJ whole genome shotgun (WGS) entry which is preliminary data.</text>
</comment>
<dbReference type="PANTHER" id="PTHR12684">
    <property type="entry name" value="PUTATIVE PHOSPHOTRANSFERASE"/>
    <property type="match status" value="1"/>
</dbReference>
<reference evidence="6 7" key="1">
    <citation type="submission" date="2014-01" db="EMBL/GenBank/DDBJ databases">
        <title>Actinotalea ferrariae CF5-4.</title>
        <authorList>
            <person name="Chen F."/>
            <person name="Li Y."/>
            <person name="Wang G."/>
        </authorList>
    </citation>
    <scope>NUCLEOTIDE SEQUENCE [LARGE SCALE GENOMIC DNA]</scope>
    <source>
        <strain evidence="6 7">CF5-4</strain>
    </source>
</reference>
<dbReference type="Proteomes" id="UP000019753">
    <property type="component" value="Unassembled WGS sequence"/>
</dbReference>
<evidence type="ECO:0000256" key="5">
    <source>
        <dbReference type="HAMAP-Rule" id="MF_00299"/>
    </source>
</evidence>
<dbReference type="SUPFAM" id="SSF56399">
    <property type="entry name" value="ADP-ribosylation"/>
    <property type="match status" value="1"/>
</dbReference>